<gene>
    <name evidence="3" type="ORF">HCR03_02835</name>
</gene>
<dbReference type="KEGG" id="cfem:HCR03_02835"/>
<dbReference type="AlphaFoldDB" id="A0A7G8TCB5"/>
<proteinExistence type="predicted"/>
<feature type="region of interest" description="Disordered" evidence="1">
    <location>
        <begin position="104"/>
        <end position="131"/>
    </location>
</feature>
<feature type="compositionally biased region" description="Basic and acidic residues" evidence="1">
    <location>
        <begin position="116"/>
        <end position="126"/>
    </location>
</feature>
<dbReference type="Proteomes" id="UP000515909">
    <property type="component" value="Chromosome"/>
</dbReference>
<keyword evidence="2" id="KW-0472">Membrane</keyword>
<evidence type="ECO:0000256" key="1">
    <source>
        <dbReference type="SAM" id="MobiDB-lite"/>
    </source>
</evidence>
<accession>A0A7G8TCB5</accession>
<dbReference type="RefSeq" id="WP_187036601.1">
    <property type="nucleotide sequence ID" value="NZ_CP060286.1"/>
</dbReference>
<keyword evidence="2" id="KW-0812">Transmembrane</keyword>
<keyword evidence="2" id="KW-1133">Transmembrane helix</keyword>
<evidence type="ECO:0000256" key="2">
    <source>
        <dbReference type="SAM" id="Phobius"/>
    </source>
</evidence>
<name>A0A7G8TCB5_9FIRM</name>
<dbReference type="EMBL" id="CP060286">
    <property type="protein sequence ID" value="QNK41256.1"/>
    <property type="molecule type" value="Genomic_DNA"/>
</dbReference>
<reference evidence="3 4" key="1">
    <citation type="submission" date="2020-08" db="EMBL/GenBank/DDBJ databases">
        <title>The isolate Caproiciproducens sp. 7D4C2 produces n-caproate at mildly acidic conditions from hexoses: genome and rBOX comparison with related strains and chain-elongating bacteria.</title>
        <authorList>
            <person name="Esquivel-Elizondo S."/>
            <person name="Bagci C."/>
            <person name="Temovska M."/>
            <person name="Jeon B.S."/>
            <person name="Bessarab I."/>
            <person name="Williams R.B.H."/>
            <person name="Huson D.H."/>
            <person name="Angenent L.T."/>
        </authorList>
    </citation>
    <scope>NUCLEOTIDE SEQUENCE [LARGE SCALE GENOMIC DNA]</scope>
    <source>
        <strain evidence="3 4">7D4C2</strain>
    </source>
</reference>
<protein>
    <submittedName>
        <fullName evidence="3">Stage III sporulation protein AG</fullName>
    </submittedName>
</protein>
<organism evidence="3 4">
    <name type="scientific">Caproicibacter fermentans</name>
    <dbReference type="NCBI Taxonomy" id="2576756"/>
    <lineage>
        <taxon>Bacteria</taxon>
        <taxon>Bacillati</taxon>
        <taxon>Bacillota</taxon>
        <taxon>Clostridia</taxon>
        <taxon>Eubacteriales</taxon>
        <taxon>Acutalibacteraceae</taxon>
        <taxon>Caproicibacter</taxon>
    </lineage>
</organism>
<evidence type="ECO:0000313" key="4">
    <source>
        <dbReference type="Proteomes" id="UP000515909"/>
    </source>
</evidence>
<feature type="transmembrane region" description="Helical" evidence="2">
    <location>
        <begin position="28"/>
        <end position="46"/>
    </location>
</feature>
<sequence length="196" mass="20822">MKGDEKEGKARGTGLLDLLAENENYRKIILGAGLVGIALIFLSGFLTNSGKTQQTAVSPLKTYTAEEYETHLETELTELITKIQGVGSANVMVTLEQTKQSVYAKEEKASGQTTKDQSDGTTRNETDQSNETNYILVKGADGSEQALAVTEIQPVVKGVVVVCDGGGNPVVQQSVIDAVTTALDISSVRVCVIKAK</sequence>
<evidence type="ECO:0000313" key="3">
    <source>
        <dbReference type="EMBL" id="QNK41256.1"/>
    </source>
</evidence>